<dbReference type="InterPro" id="IPR050843">
    <property type="entry name" value="Glycosyl_Hydrlase_38"/>
</dbReference>
<dbReference type="WBParaSite" id="Hba_12904">
    <property type="protein sequence ID" value="Hba_12904"/>
    <property type="gene ID" value="Hba_12904"/>
</dbReference>
<dbReference type="GO" id="GO:0004559">
    <property type="term" value="F:alpha-mannosidase activity"/>
    <property type="evidence" value="ECO:0007669"/>
    <property type="project" value="InterPro"/>
</dbReference>
<evidence type="ECO:0000313" key="2">
    <source>
        <dbReference type="Proteomes" id="UP000095283"/>
    </source>
</evidence>
<dbReference type="PANTHER" id="PTHR11607:SF3">
    <property type="entry name" value="LYSOSOMAL ALPHA-MANNOSIDASE"/>
    <property type="match status" value="1"/>
</dbReference>
<dbReference type="Pfam" id="PF01074">
    <property type="entry name" value="Glyco_hydro_38N"/>
    <property type="match status" value="1"/>
</dbReference>
<dbReference type="SUPFAM" id="SSF88713">
    <property type="entry name" value="Glycoside hydrolase/deacetylase"/>
    <property type="match status" value="1"/>
</dbReference>
<dbReference type="PANTHER" id="PTHR11607">
    <property type="entry name" value="ALPHA-MANNOSIDASE"/>
    <property type="match status" value="1"/>
</dbReference>
<name>A0A1I7X5M4_HETBA</name>
<keyword evidence="2" id="KW-1185">Reference proteome</keyword>
<dbReference type="Proteomes" id="UP000095283">
    <property type="component" value="Unplaced"/>
</dbReference>
<feature type="domain" description="Glycoside hydrolase family 38 N-terminal" evidence="1">
    <location>
        <begin position="51"/>
        <end position="165"/>
    </location>
</feature>
<reference evidence="3" key="1">
    <citation type="submission" date="2016-11" db="UniProtKB">
        <authorList>
            <consortium name="WormBaseParasite"/>
        </authorList>
    </citation>
    <scope>IDENTIFICATION</scope>
</reference>
<protein>
    <submittedName>
        <fullName evidence="3">Glyco_hydro_38N domain-containing protein</fullName>
    </submittedName>
</protein>
<dbReference type="GO" id="GO:0006013">
    <property type="term" value="P:mannose metabolic process"/>
    <property type="evidence" value="ECO:0007669"/>
    <property type="project" value="InterPro"/>
</dbReference>
<proteinExistence type="predicted"/>
<dbReference type="GO" id="GO:0005764">
    <property type="term" value="C:lysosome"/>
    <property type="evidence" value="ECO:0007669"/>
    <property type="project" value="TreeGrafter"/>
</dbReference>
<accession>A0A1I7X5M4</accession>
<evidence type="ECO:0000313" key="3">
    <source>
        <dbReference type="WBParaSite" id="Hba_12904"/>
    </source>
</evidence>
<dbReference type="InterPro" id="IPR000602">
    <property type="entry name" value="Glyco_hydro_38_N"/>
</dbReference>
<dbReference type="InterPro" id="IPR027291">
    <property type="entry name" value="Glyco_hydro_38_N_sf"/>
</dbReference>
<dbReference type="Gene3D" id="3.20.110.10">
    <property type="entry name" value="Glycoside hydrolase 38, N terminal domain"/>
    <property type="match status" value="1"/>
</dbReference>
<evidence type="ECO:0000259" key="1">
    <source>
        <dbReference type="Pfam" id="PF01074"/>
    </source>
</evidence>
<organism evidence="2 3">
    <name type="scientific">Heterorhabditis bacteriophora</name>
    <name type="common">Entomopathogenic nematode worm</name>
    <dbReference type="NCBI Taxonomy" id="37862"/>
    <lineage>
        <taxon>Eukaryota</taxon>
        <taxon>Metazoa</taxon>
        <taxon>Ecdysozoa</taxon>
        <taxon>Nematoda</taxon>
        <taxon>Chromadorea</taxon>
        <taxon>Rhabditida</taxon>
        <taxon>Rhabditina</taxon>
        <taxon>Rhabditomorpha</taxon>
        <taxon>Strongyloidea</taxon>
        <taxon>Heterorhabditidae</taxon>
        <taxon>Heterorhabditis</taxon>
    </lineage>
</organism>
<dbReference type="AlphaFoldDB" id="A0A1I7X5M4"/>
<dbReference type="InterPro" id="IPR011330">
    <property type="entry name" value="Glyco_hydro/deAcase_b/a-brl"/>
</dbReference>
<sequence length="190" mass="21739">MSSPLISIKWPPDRLLPCTAIDECFNNSFINSPCIISSMLLGSKSSLVPVGVQYIYNTVIDELQKDTTRKFSFAETGFLWRWFTSKSDFDRHKLQKLVKSGQIELIGGGWVQNDEAASHYVDIIDQMTLGLKKLQQLFGECGKPRVAWQIDPFGHSREQANIFAMVKGKREFRRLEGRYVKKNMDKNNSV</sequence>